<evidence type="ECO:0000313" key="3">
    <source>
        <dbReference type="EMBL" id="VGO11516.1"/>
    </source>
</evidence>
<feature type="domain" description="Gfo/Idh/MocA-like oxidoreductase N-terminal" evidence="1">
    <location>
        <begin position="34"/>
        <end position="156"/>
    </location>
</feature>
<dbReference type="PANTHER" id="PTHR43818:SF3">
    <property type="entry name" value="OXIDOREDUCTASE-RELATED"/>
    <property type="match status" value="1"/>
</dbReference>
<dbReference type="EMBL" id="CAAHFG010000001">
    <property type="protein sequence ID" value="VGO11516.1"/>
    <property type="molecule type" value="Genomic_DNA"/>
</dbReference>
<dbReference type="SUPFAM" id="SSF51735">
    <property type="entry name" value="NAD(P)-binding Rossmann-fold domains"/>
    <property type="match status" value="1"/>
</dbReference>
<reference evidence="3 4" key="1">
    <citation type="submission" date="2019-04" db="EMBL/GenBank/DDBJ databases">
        <authorList>
            <person name="Van Vliet M D."/>
        </authorList>
    </citation>
    <scope>NUCLEOTIDE SEQUENCE [LARGE SCALE GENOMIC DNA]</scope>
    <source>
        <strain evidence="3 4">F1</strain>
    </source>
</reference>
<organism evidence="3 4">
    <name type="scientific">Pontiella desulfatans</name>
    <dbReference type="NCBI Taxonomy" id="2750659"/>
    <lineage>
        <taxon>Bacteria</taxon>
        <taxon>Pseudomonadati</taxon>
        <taxon>Kiritimatiellota</taxon>
        <taxon>Kiritimatiellia</taxon>
        <taxon>Kiritimatiellales</taxon>
        <taxon>Pontiellaceae</taxon>
        <taxon>Pontiella</taxon>
    </lineage>
</organism>
<dbReference type="InterPro" id="IPR043906">
    <property type="entry name" value="Gfo/Idh/MocA_OxRdtase_bact_C"/>
</dbReference>
<dbReference type="PANTHER" id="PTHR43818">
    <property type="entry name" value="BCDNA.GH03377"/>
    <property type="match status" value="1"/>
</dbReference>
<dbReference type="InterPro" id="IPR000683">
    <property type="entry name" value="Gfo/Idh/MocA-like_OxRdtase_N"/>
</dbReference>
<dbReference type="SUPFAM" id="SSF55347">
    <property type="entry name" value="Glyceraldehyde-3-phosphate dehydrogenase-like, C-terminal domain"/>
    <property type="match status" value="1"/>
</dbReference>
<dbReference type="RefSeq" id="WP_136077268.1">
    <property type="nucleotide sequence ID" value="NZ_CAAHFG010000001.1"/>
</dbReference>
<feature type="domain" description="Gfo/Idh/MocA-like oxidoreductase bacterial type C-terminal" evidence="2">
    <location>
        <begin position="202"/>
        <end position="263"/>
    </location>
</feature>
<dbReference type="Pfam" id="PF19051">
    <property type="entry name" value="GFO_IDH_MocA_C2"/>
    <property type="match status" value="2"/>
</dbReference>
<dbReference type="InterPro" id="IPR050463">
    <property type="entry name" value="Gfo/Idh/MocA_oxidrdct_glycsds"/>
</dbReference>
<name>A0A6C2TW06_PONDE</name>
<keyword evidence="4" id="KW-1185">Reference proteome</keyword>
<evidence type="ECO:0000313" key="4">
    <source>
        <dbReference type="Proteomes" id="UP000366872"/>
    </source>
</evidence>
<dbReference type="Gene3D" id="3.30.360.10">
    <property type="entry name" value="Dihydrodipicolinate Reductase, domain 2"/>
    <property type="match status" value="1"/>
</dbReference>
<gene>
    <name evidence="3" type="primary">iolW_1</name>
    <name evidence="3" type="ORF">PDESU_00060</name>
</gene>
<dbReference type="AlphaFoldDB" id="A0A6C2TW06"/>
<accession>A0A6C2TW06</accession>
<dbReference type="Gene3D" id="3.40.50.720">
    <property type="entry name" value="NAD(P)-binding Rossmann-like Domain"/>
    <property type="match status" value="1"/>
</dbReference>
<evidence type="ECO:0000259" key="2">
    <source>
        <dbReference type="Pfam" id="PF19051"/>
    </source>
</evidence>
<protein>
    <submittedName>
        <fullName evidence="3">Scyllo-inositol 2-dehydrogenase (NADP(+))</fullName>
    </submittedName>
</protein>
<sequence>MTLSISRRNLTLAAGATASLSLIPGRVLGANGKVNVAAIGIGGRGGGVIKSINQTGIANFVALCDVALGSDHTAKSEKMFPNAKKFTDFRAMFDQMANEIDAVLVCTPDFSHFPACMMAMSLGKHVYVEKPMARTFQEVELMMRAEKKYGVVTQMGNQGHSDNNYYQFKAWKDAGIIKDVTHVDAYMNKGRRWHPWGDVKAFESGAAVPENLDWELWKGTTPVAIDYSNKLHPGNWRGWHQFGTGCFGDWGAHILDTIHQFLELGLPETISAKKLVGQNDYIFPMESTINFAFPARNGMPAMDIDWYDGVKNMPPVPKEFADREMKGPGKFIYTRDLTFQGGSHGSTLQVIPYEKMRELLQAGLLPKDFGKNSNHYMNFMKACLGEEKTNSPFSVAGPLTQVLNLGCIAQHLGGELKFDSTKMQITNNKTANALLKDHVRKGWEQYYKL</sequence>
<feature type="domain" description="Gfo/Idh/MocA-like oxidoreductase bacterial type C-terminal" evidence="2">
    <location>
        <begin position="401"/>
        <end position="444"/>
    </location>
</feature>
<proteinExistence type="predicted"/>
<dbReference type="Proteomes" id="UP000366872">
    <property type="component" value="Unassembled WGS sequence"/>
</dbReference>
<dbReference type="GO" id="GO:0000166">
    <property type="term" value="F:nucleotide binding"/>
    <property type="evidence" value="ECO:0007669"/>
    <property type="project" value="InterPro"/>
</dbReference>
<dbReference type="Pfam" id="PF01408">
    <property type="entry name" value="GFO_IDH_MocA"/>
    <property type="match status" value="1"/>
</dbReference>
<dbReference type="InterPro" id="IPR036291">
    <property type="entry name" value="NAD(P)-bd_dom_sf"/>
</dbReference>
<evidence type="ECO:0000259" key="1">
    <source>
        <dbReference type="Pfam" id="PF01408"/>
    </source>
</evidence>